<dbReference type="InterPro" id="IPR040794">
    <property type="entry name" value="CE2_N"/>
</dbReference>
<keyword evidence="6" id="KW-1185">Reference proteome</keyword>
<protein>
    <submittedName>
        <fullName evidence="5">Endoglucanase E</fullName>
        <ecNumber evidence="5">3.2.1.4</ecNumber>
    </submittedName>
</protein>
<comment type="caution">
    <text evidence="5">The sequence shown here is derived from an EMBL/GenBank/DDBJ whole genome shotgun (WGS) entry which is preliminary data.</text>
</comment>
<dbReference type="InterPro" id="IPR037461">
    <property type="entry name" value="CtCE2-like_dom"/>
</dbReference>
<dbReference type="Pfam" id="PF17996">
    <property type="entry name" value="CE2_N"/>
    <property type="match status" value="1"/>
</dbReference>
<keyword evidence="5" id="KW-0326">Glycosidase</keyword>
<name>A0A5C5Z5F6_9BACT</name>
<accession>A0A5C5Z5F6</accession>
<dbReference type="InterPro" id="IPR036514">
    <property type="entry name" value="SGNH_hydro_sf"/>
</dbReference>
<evidence type="ECO:0000259" key="2">
    <source>
        <dbReference type="Pfam" id="PF06439"/>
    </source>
</evidence>
<keyword evidence="1" id="KW-0732">Signal</keyword>
<dbReference type="EMBL" id="SJPJ01000001">
    <property type="protein sequence ID" value="TWT82287.1"/>
    <property type="molecule type" value="Genomic_DNA"/>
</dbReference>
<dbReference type="SUPFAM" id="SSF52266">
    <property type="entry name" value="SGNH hydrolase"/>
    <property type="match status" value="1"/>
</dbReference>
<dbReference type="Gene3D" id="2.60.120.260">
    <property type="entry name" value="Galactose-binding domain-like"/>
    <property type="match status" value="1"/>
</dbReference>
<feature type="domain" description="SGNH hydrolase-type esterase" evidence="3">
    <location>
        <begin position="381"/>
        <end position="550"/>
    </location>
</feature>
<dbReference type="InterPro" id="IPR052762">
    <property type="entry name" value="PCW_deacetylase/CE"/>
</dbReference>
<organism evidence="5 6">
    <name type="scientific">Novipirellula herctigrandis</name>
    <dbReference type="NCBI Taxonomy" id="2527986"/>
    <lineage>
        <taxon>Bacteria</taxon>
        <taxon>Pseudomonadati</taxon>
        <taxon>Planctomycetota</taxon>
        <taxon>Planctomycetia</taxon>
        <taxon>Pirellulales</taxon>
        <taxon>Pirellulaceae</taxon>
        <taxon>Novipirellula</taxon>
    </lineage>
</organism>
<dbReference type="OrthoDB" id="291497at2"/>
<feature type="signal peptide" evidence="1">
    <location>
        <begin position="1"/>
        <end position="24"/>
    </location>
</feature>
<dbReference type="AlphaFoldDB" id="A0A5C5Z5F6"/>
<feature type="domain" description="3-keto-alpha-glucoside-1,2-lyase/3-keto-2-hydroxy-glucal hydratase" evidence="2">
    <location>
        <begin position="30"/>
        <end position="235"/>
    </location>
</feature>
<evidence type="ECO:0000259" key="3">
    <source>
        <dbReference type="Pfam" id="PF13472"/>
    </source>
</evidence>
<sequence precursor="true">MLSAMNRSLIAFLLAVLSCTIAYSESIGTSDLSAWRQSKSPLSKQWQLAKNVHLNPDDSSQLVAEAGTGVLYSSGRADYLLSKADYGDVQLHVEFYIPKGSNSGVYMMGRYEIQIYDSFGVAKAAYPGIECGGIYPRHDGQRGAYEGHSPAKNVSRVTGQWQSFDITFRAPRFNDSGEKIANACFVKVVHNGELIHENVEVTGMTRSGMSKQETATGPIRLQGDHGPVAYRNLKVTPLTTDQDAAIQKSVSTRLESVVPADSSLVLLEGRSVRSEDGSVKIAYPGTKIKVAFVGPQLLMKYQATSDSVYVDVIVDSTDTQRIQLRSGKHEQVLFSGSPGEHTVEIHKRTEGWQGILKAISFEASTGHFVAPMPLPKRKLLFIGDSITAGASIDILPDDPATGDHHSNGRLAYGRVLADRLGAQCHLIAYGGRGLIRDWQGMTETNNAPQFYEWALSDDANSSWDATQYVPDAISICLGTNDFNQGVPDEATYVKAYVDFIRQLRRDAPDAHLFLLNSPMFGDNENRKKLNQYIEKTIATLGESNITKIDVRYYPGRPGVDAHPVAPEHVKIADELEPVFRRELKW</sequence>
<evidence type="ECO:0000256" key="1">
    <source>
        <dbReference type="SAM" id="SignalP"/>
    </source>
</evidence>
<dbReference type="PANTHER" id="PTHR37834">
    <property type="entry name" value="GDSL-LIKE LIPASE/ACYLHYDROLASE DOMAIN PROTEIN (AFU_ORTHOLOGUE AFUA_2G00620)"/>
    <property type="match status" value="1"/>
</dbReference>
<gene>
    <name evidence="5" type="primary">celE</name>
    <name evidence="5" type="ORF">CA13_37490</name>
</gene>
<dbReference type="PANTHER" id="PTHR37834:SF2">
    <property type="entry name" value="ESTERASE, SGNH HYDROLASE-TYPE"/>
    <property type="match status" value="1"/>
</dbReference>
<evidence type="ECO:0000313" key="6">
    <source>
        <dbReference type="Proteomes" id="UP000315010"/>
    </source>
</evidence>
<dbReference type="EC" id="3.2.1.4" evidence="5"/>
<dbReference type="Gene3D" id="3.40.50.1110">
    <property type="entry name" value="SGNH hydrolase"/>
    <property type="match status" value="1"/>
</dbReference>
<dbReference type="Pfam" id="PF06439">
    <property type="entry name" value="3keto-disac_hyd"/>
    <property type="match status" value="1"/>
</dbReference>
<dbReference type="Gene3D" id="2.60.120.560">
    <property type="entry name" value="Exo-inulinase, domain 1"/>
    <property type="match status" value="1"/>
</dbReference>
<dbReference type="InterPro" id="IPR010496">
    <property type="entry name" value="AL/BT2_dom"/>
</dbReference>
<reference evidence="5 6" key="1">
    <citation type="submission" date="2019-02" db="EMBL/GenBank/DDBJ databases">
        <title>Deep-cultivation of Planctomycetes and their phenomic and genomic characterization uncovers novel biology.</title>
        <authorList>
            <person name="Wiegand S."/>
            <person name="Jogler M."/>
            <person name="Boedeker C."/>
            <person name="Pinto D."/>
            <person name="Vollmers J."/>
            <person name="Rivas-Marin E."/>
            <person name="Kohn T."/>
            <person name="Peeters S.H."/>
            <person name="Heuer A."/>
            <person name="Rast P."/>
            <person name="Oberbeckmann S."/>
            <person name="Bunk B."/>
            <person name="Jeske O."/>
            <person name="Meyerdierks A."/>
            <person name="Storesund J.E."/>
            <person name="Kallscheuer N."/>
            <person name="Luecker S."/>
            <person name="Lage O.M."/>
            <person name="Pohl T."/>
            <person name="Merkel B.J."/>
            <person name="Hornburger P."/>
            <person name="Mueller R.-W."/>
            <person name="Bruemmer F."/>
            <person name="Labrenz M."/>
            <person name="Spormann A.M."/>
            <person name="Op Den Camp H."/>
            <person name="Overmann J."/>
            <person name="Amann R."/>
            <person name="Jetten M.S.M."/>
            <person name="Mascher T."/>
            <person name="Medema M.H."/>
            <person name="Devos D.P."/>
            <person name="Kaster A.-K."/>
            <person name="Ovreas L."/>
            <person name="Rohde M."/>
            <person name="Galperin M.Y."/>
            <person name="Jogler C."/>
        </authorList>
    </citation>
    <scope>NUCLEOTIDE SEQUENCE [LARGE SCALE GENOMIC DNA]</scope>
    <source>
        <strain evidence="5 6">CA13</strain>
    </source>
</reference>
<proteinExistence type="predicted"/>
<evidence type="ECO:0000313" key="5">
    <source>
        <dbReference type="EMBL" id="TWT82287.1"/>
    </source>
</evidence>
<dbReference type="InterPro" id="IPR013830">
    <property type="entry name" value="SGNH_hydro"/>
</dbReference>
<dbReference type="CDD" id="cd01831">
    <property type="entry name" value="Endoglucanase_E_like"/>
    <property type="match status" value="1"/>
</dbReference>
<dbReference type="GO" id="GO:0052689">
    <property type="term" value="F:carboxylic ester hydrolase activity"/>
    <property type="evidence" value="ECO:0007669"/>
    <property type="project" value="InterPro"/>
</dbReference>
<dbReference type="GO" id="GO:0008810">
    <property type="term" value="F:cellulase activity"/>
    <property type="evidence" value="ECO:0007669"/>
    <property type="project" value="UniProtKB-EC"/>
</dbReference>
<feature type="chain" id="PRO_5023106869" evidence="1">
    <location>
        <begin position="25"/>
        <end position="585"/>
    </location>
</feature>
<dbReference type="Proteomes" id="UP000315010">
    <property type="component" value="Unassembled WGS sequence"/>
</dbReference>
<dbReference type="PROSITE" id="PS51257">
    <property type="entry name" value="PROKAR_LIPOPROTEIN"/>
    <property type="match status" value="1"/>
</dbReference>
<keyword evidence="5" id="KW-0378">Hydrolase</keyword>
<feature type="domain" description="Carbohydrate esterase 2 N-terminal" evidence="4">
    <location>
        <begin position="268"/>
        <end position="373"/>
    </location>
</feature>
<dbReference type="Pfam" id="PF13472">
    <property type="entry name" value="Lipase_GDSL_2"/>
    <property type="match status" value="1"/>
</dbReference>
<evidence type="ECO:0000259" key="4">
    <source>
        <dbReference type="Pfam" id="PF17996"/>
    </source>
</evidence>